<dbReference type="AlphaFoldDB" id="A0A1Y2A0G0"/>
<evidence type="ECO:0000259" key="1">
    <source>
        <dbReference type="Pfam" id="PF06985"/>
    </source>
</evidence>
<dbReference type="PANTHER" id="PTHR24148">
    <property type="entry name" value="ANKYRIN REPEAT DOMAIN-CONTAINING PROTEIN 39 HOMOLOG-RELATED"/>
    <property type="match status" value="1"/>
</dbReference>
<evidence type="ECO:0000313" key="2">
    <source>
        <dbReference type="EMBL" id="ORY15938.1"/>
    </source>
</evidence>
<reference evidence="2 3" key="1">
    <citation type="submission" date="2016-07" db="EMBL/GenBank/DDBJ databases">
        <title>Pervasive Adenine N6-methylation of Active Genes in Fungi.</title>
        <authorList>
            <consortium name="DOE Joint Genome Institute"/>
            <person name="Mondo S.J."/>
            <person name="Dannebaum R.O."/>
            <person name="Kuo R.C."/>
            <person name="Labutti K."/>
            <person name="Haridas S."/>
            <person name="Kuo A."/>
            <person name="Salamov A."/>
            <person name="Ahrendt S.R."/>
            <person name="Lipzen A."/>
            <person name="Sullivan W."/>
            <person name="Andreopoulos W.B."/>
            <person name="Clum A."/>
            <person name="Lindquist E."/>
            <person name="Daum C."/>
            <person name="Ramamoorthy G.K."/>
            <person name="Gryganskyi A."/>
            <person name="Culley D."/>
            <person name="Magnuson J.K."/>
            <person name="James T.Y."/>
            <person name="O'Malley M.A."/>
            <person name="Stajich J.E."/>
            <person name="Spatafora J.W."/>
            <person name="Visel A."/>
            <person name="Grigoriev I.V."/>
        </authorList>
    </citation>
    <scope>NUCLEOTIDE SEQUENCE [LARGE SCALE GENOMIC DNA]</scope>
    <source>
        <strain evidence="2 3">CBS 115471</strain>
    </source>
</reference>
<evidence type="ECO:0000313" key="3">
    <source>
        <dbReference type="Proteomes" id="UP000193144"/>
    </source>
</evidence>
<keyword evidence="3" id="KW-1185">Reference proteome</keyword>
<accession>A0A1Y2A0G0</accession>
<dbReference type="EMBL" id="MCFA01000021">
    <property type="protein sequence ID" value="ORY15938.1"/>
    <property type="molecule type" value="Genomic_DNA"/>
</dbReference>
<proteinExistence type="predicted"/>
<dbReference type="OrthoDB" id="2157530at2759"/>
<feature type="domain" description="Heterokaryon incompatibility" evidence="1">
    <location>
        <begin position="20"/>
        <end position="104"/>
    </location>
</feature>
<dbReference type="Pfam" id="PF06985">
    <property type="entry name" value="HET"/>
    <property type="match status" value="1"/>
</dbReference>
<dbReference type="InterPro" id="IPR010730">
    <property type="entry name" value="HET"/>
</dbReference>
<protein>
    <submittedName>
        <fullName evidence="2">Heterokaryon incompatibility</fullName>
    </submittedName>
</protein>
<dbReference type="PANTHER" id="PTHR24148:SF64">
    <property type="entry name" value="HETEROKARYON INCOMPATIBILITY DOMAIN-CONTAINING PROTEIN"/>
    <property type="match status" value="1"/>
</dbReference>
<dbReference type="InterPro" id="IPR052895">
    <property type="entry name" value="HetReg/Transcr_Mod"/>
</dbReference>
<feature type="non-terminal residue" evidence="2">
    <location>
        <position position="1"/>
    </location>
</feature>
<organism evidence="2 3">
    <name type="scientific">Clohesyomyces aquaticus</name>
    <dbReference type="NCBI Taxonomy" id="1231657"/>
    <lineage>
        <taxon>Eukaryota</taxon>
        <taxon>Fungi</taxon>
        <taxon>Dikarya</taxon>
        <taxon>Ascomycota</taxon>
        <taxon>Pezizomycotina</taxon>
        <taxon>Dothideomycetes</taxon>
        <taxon>Pleosporomycetidae</taxon>
        <taxon>Pleosporales</taxon>
        <taxon>Lindgomycetaceae</taxon>
        <taxon>Clohesyomyces</taxon>
    </lineage>
</organism>
<dbReference type="STRING" id="1231657.A0A1Y2A0G0"/>
<comment type="caution">
    <text evidence="2">The sequence shown here is derived from an EMBL/GenBank/DDBJ whole genome shotgun (WGS) entry which is preliminary data.</text>
</comment>
<feature type="non-terminal residue" evidence="2">
    <location>
        <position position="104"/>
    </location>
</feature>
<sequence length="104" mass="11580">DTETIRGRMRRMVLTGIPKYDALSYVWGRPDPLSPKTLEVNGGVLKITTNLHAALTAVMKGSANLTIWVDAVCINQEDLLERNQQVAMMSQIYKSATTVRIYLG</sequence>
<gene>
    <name evidence="2" type="ORF">BCR34DRAFT_468754</name>
</gene>
<name>A0A1Y2A0G0_9PLEO</name>
<dbReference type="Proteomes" id="UP000193144">
    <property type="component" value="Unassembled WGS sequence"/>
</dbReference>